<dbReference type="EMBL" id="JABSTU010000011">
    <property type="protein sequence ID" value="KAH8009225.1"/>
    <property type="molecule type" value="Genomic_DNA"/>
</dbReference>
<feature type="coiled-coil region" evidence="1">
    <location>
        <begin position="19"/>
        <end position="128"/>
    </location>
</feature>
<dbReference type="VEuPathDB" id="VectorBase:LOC119165910"/>
<proteinExistence type="predicted"/>
<accession>A0A9J6D584</accession>
<evidence type="ECO:0000256" key="1">
    <source>
        <dbReference type="SAM" id="Coils"/>
    </source>
</evidence>
<dbReference type="AlphaFoldDB" id="A0A9J6D584"/>
<dbReference type="Proteomes" id="UP000821866">
    <property type="component" value="Chromosome 9"/>
</dbReference>
<evidence type="ECO:0000313" key="3">
    <source>
        <dbReference type="Proteomes" id="UP000821866"/>
    </source>
</evidence>
<evidence type="ECO:0000313" key="2">
    <source>
        <dbReference type="EMBL" id="KAH8009225.1"/>
    </source>
</evidence>
<keyword evidence="1" id="KW-0175">Coiled coil</keyword>
<reference evidence="2" key="2">
    <citation type="submission" date="2021-09" db="EMBL/GenBank/DDBJ databases">
        <authorList>
            <person name="Jia N."/>
            <person name="Wang J."/>
            <person name="Shi W."/>
            <person name="Du L."/>
            <person name="Sun Y."/>
            <person name="Zhan W."/>
            <person name="Jiang J."/>
            <person name="Wang Q."/>
            <person name="Zhang B."/>
            <person name="Ji P."/>
            <person name="Sakyi L.B."/>
            <person name="Cui X."/>
            <person name="Yuan T."/>
            <person name="Jiang B."/>
            <person name="Yang W."/>
            <person name="Lam T.T.-Y."/>
            <person name="Chang Q."/>
            <person name="Ding S."/>
            <person name="Wang X."/>
            <person name="Zhu J."/>
            <person name="Ruan X."/>
            <person name="Zhao L."/>
            <person name="Wei J."/>
            <person name="Que T."/>
            <person name="Du C."/>
            <person name="Cheng J."/>
            <person name="Dai P."/>
            <person name="Han X."/>
            <person name="Huang E."/>
            <person name="Gao Y."/>
            <person name="Liu J."/>
            <person name="Shao H."/>
            <person name="Ye R."/>
            <person name="Li L."/>
            <person name="Wei W."/>
            <person name="Wang X."/>
            <person name="Wang C."/>
            <person name="Huo Q."/>
            <person name="Li W."/>
            <person name="Guo W."/>
            <person name="Chen H."/>
            <person name="Chen S."/>
            <person name="Zhou L."/>
            <person name="Zhou L."/>
            <person name="Ni X."/>
            <person name="Tian J."/>
            <person name="Zhou Y."/>
            <person name="Sheng Y."/>
            <person name="Liu T."/>
            <person name="Pan Y."/>
            <person name="Xia L."/>
            <person name="Li J."/>
            <person name="Zhao F."/>
            <person name="Cao W."/>
        </authorList>
    </citation>
    <scope>NUCLEOTIDE SEQUENCE</scope>
    <source>
        <strain evidence="2">Rmic-2018</strain>
        <tissue evidence="2">Larvae</tissue>
    </source>
</reference>
<sequence>MHDVYKSRATTIIDKDCHNSDLEDEVRTWEKLLADAQQRLRDQQQLSAPFETQLLERDTGLANMRHSHEDELQWQRELQESQLDELQMQAADFRALVTQAQQDRDREASQAQSRIVELNKKEAKCKNQE</sequence>
<name>A0A9J6D584_RHIMP</name>
<protein>
    <submittedName>
        <fullName evidence="2">Uncharacterized protein</fullName>
    </submittedName>
</protein>
<reference evidence="2" key="1">
    <citation type="journal article" date="2020" name="Cell">
        <title>Large-Scale Comparative Analyses of Tick Genomes Elucidate Their Genetic Diversity and Vector Capacities.</title>
        <authorList>
            <consortium name="Tick Genome and Microbiome Consortium (TIGMIC)"/>
            <person name="Jia N."/>
            <person name="Wang J."/>
            <person name="Shi W."/>
            <person name="Du L."/>
            <person name="Sun Y."/>
            <person name="Zhan W."/>
            <person name="Jiang J.F."/>
            <person name="Wang Q."/>
            <person name="Zhang B."/>
            <person name="Ji P."/>
            <person name="Bell-Sakyi L."/>
            <person name="Cui X.M."/>
            <person name="Yuan T.T."/>
            <person name="Jiang B.G."/>
            <person name="Yang W.F."/>
            <person name="Lam T.T."/>
            <person name="Chang Q.C."/>
            <person name="Ding S.J."/>
            <person name="Wang X.J."/>
            <person name="Zhu J.G."/>
            <person name="Ruan X.D."/>
            <person name="Zhao L."/>
            <person name="Wei J.T."/>
            <person name="Ye R.Z."/>
            <person name="Que T.C."/>
            <person name="Du C.H."/>
            <person name="Zhou Y.H."/>
            <person name="Cheng J.X."/>
            <person name="Dai P.F."/>
            <person name="Guo W.B."/>
            <person name="Han X.H."/>
            <person name="Huang E.J."/>
            <person name="Li L.F."/>
            <person name="Wei W."/>
            <person name="Gao Y.C."/>
            <person name="Liu J.Z."/>
            <person name="Shao H.Z."/>
            <person name="Wang X."/>
            <person name="Wang C.C."/>
            <person name="Yang T.C."/>
            <person name="Huo Q.B."/>
            <person name="Li W."/>
            <person name="Chen H.Y."/>
            <person name="Chen S.E."/>
            <person name="Zhou L.G."/>
            <person name="Ni X.B."/>
            <person name="Tian J.H."/>
            <person name="Sheng Y."/>
            <person name="Liu T."/>
            <person name="Pan Y.S."/>
            <person name="Xia L.Y."/>
            <person name="Li J."/>
            <person name="Zhao F."/>
            <person name="Cao W.C."/>
        </authorList>
    </citation>
    <scope>NUCLEOTIDE SEQUENCE</scope>
    <source>
        <strain evidence="2">Rmic-2018</strain>
    </source>
</reference>
<keyword evidence="3" id="KW-1185">Reference proteome</keyword>
<comment type="caution">
    <text evidence="2">The sequence shown here is derived from an EMBL/GenBank/DDBJ whole genome shotgun (WGS) entry which is preliminary data.</text>
</comment>
<gene>
    <name evidence="2" type="ORF">HPB51_013414</name>
</gene>
<organism evidence="2 3">
    <name type="scientific">Rhipicephalus microplus</name>
    <name type="common">Cattle tick</name>
    <name type="synonym">Boophilus microplus</name>
    <dbReference type="NCBI Taxonomy" id="6941"/>
    <lineage>
        <taxon>Eukaryota</taxon>
        <taxon>Metazoa</taxon>
        <taxon>Ecdysozoa</taxon>
        <taxon>Arthropoda</taxon>
        <taxon>Chelicerata</taxon>
        <taxon>Arachnida</taxon>
        <taxon>Acari</taxon>
        <taxon>Parasitiformes</taxon>
        <taxon>Ixodida</taxon>
        <taxon>Ixodoidea</taxon>
        <taxon>Ixodidae</taxon>
        <taxon>Rhipicephalinae</taxon>
        <taxon>Rhipicephalus</taxon>
        <taxon>Boophilus</taxon>
    </lineage>
</organism>